<feature type="transmembrane region" description="Helical" evidence="1">
    <location>
        <begin position="129"/>
        <end position="158"/>
    </location>
</feature>
<dbReference type="EMBL" id="CAJNNV010025186">
    <property type="protein sequence ID" value="CAE8612952.1"/>
    <property type="molecule type" value="Genomic_DNA"/>
</dbReference>
<accession>A0A813FFI3</accession>
<dbReference type="Proteomes" id="UP000654075">
    <property type="component" value="Unassembled WGS sequence"/>
</dbReference>
<keyword evidence="1" id="KW-0472">Membrane</keyword>
<keyword evidence="1" id="KW-1133">Transmembrane helix</keyword>
<keyword evidence="4" id="KW-1185">Reference proteome</keyword>
<dbReference type="InterPro" id="IPR016024">
    <property type="entry name" value="ARM-type_fold"/>
</dbReference>
<keyword evidence="1" id="KW-0812">Transmembrane</keyword>
<dbReference type="Pfam" id="PF02854">
    <property type="entry name" value="MIF4G"/>
    <property type="match status" value="1"/>
</dbReference>
<gene>
    <name evidence="3" type="ORF">PGLA1383_LOCUS30749</name>
</gene>
<dbReference type="InterPro" id="IPR003890">
    <property type="entry name" value="MIF4G-like_typ-3"/>
</dbReference>
<evidence type="ECO:0000313" key="4">
    <source>
        <dbReference type="Proteomes" id="UP000654075"/>
    </source>
</evidence>
<dbReference type="GO" id="GO:0003723">
    <property type="term" value="F:RNA binding"/>
    <property type="evidence" value="ECO:0007669"/>
    <property type="project" value="InterPro"/>
</dbReference>
<evidence type="ECO:0000256" key="1">
    <source>
        <dbReference type="SAM" id="Phobius"/>
    </source>
</evidence>
<sequence>MATEGRMADIERQALMILRHGIGKTSRQLAEEFASVELLTAEEFEPVARALVRSFDGSGEFSISLPRSGPIARELNRMFLQFSSGRDNRGLHFRRALLNECQNNYESLLQVVDSPTTCKAEAAQAWKRLAMIVTLIGHLYLVKLVARWAILSILIALIPPGDSQPAEIRVLCSSTLLKVVGHALADKDAGQMVAFIGRLVELTATSSFEAHTRRLVEELQEISTSSWQLRRVLTVRAEMVASHAEVSCTSMGGEQVCVFNMMASARLPDLVAEVKSHILNPLDVLTLILPTGELLPGDDETPIGDLLRDLRE</sequence>
<reference evidence="3" key="1">
    <citation type="submission" date="2021-02" db="EMBL/GenBank/DDBJ databases">
        <authorList>
            <person name="Dougan E. K."/>
            <person name="Rhodes N."/>
            <person name="Thang M."/>
            <person name="Chan C."/>
        </authorList>
    </citation>
    <scope>NUCLEOTIDE SEQUENCE</scope>
</reference>
<proteinExistence type="predicted"/>
<evidence type="ECO:0000313" key="3">
    <source>
        <dbReference type="EMBL" id="CAE8612952.1"/>
    </source>
</evidence>
<evidence type="ECO:0000259" key="2">
    <source>
        <dbReference type="Pfam" id="PF02854"/>
    </source>
</evidence>
<name>A0A813FFI3_POLGL</name>
<organism evidence="3 4">
    <name type="scientific">Polarella glacialis</name>
    <name type="common">Dinoflagellate</name>
    <dbReference type="NCBI Taxonomy" id="89957"/>
    <lineage>
        <taxon>Eukaryota</taxon>
        <taxon>Sar</taxon>
        <taxon>Alveolata</taxon>
        <taxon>Dinophyceae</taxon>
        <taxon>Suessiales</taxon>
        <taxon>Suessiaceae</taxon>
        <taxon>Polarella</taxon>
    </lineage>
</organism>
<comment type="caution">
    <text evidence="3">The sequence shown here is derived from an EMBL/GenBank/DDBJ whole genome shotgun (WGS) entry which is preliminary data.</text>
</comment>
<dbReference type="Gene3D" id="1.25.40.180">
    <property type="match status" value="1"/>
</dbReference>
<dbReference type="AlphaFoldDB" id="A0A813FFI3"/>
<dbReference type="SUPFAM" id="SSF48371">
    <property type="entry name" value="ARM repeat"/>
    <property type="match status" value="1"/>
</dbReference>
<feature type="domain" description="MIF4G" evidence="2">
    <location>
        <begin position="91"/>
        <end position="221"/>
    </location>
</feature>
<protein>
    <recommendedName>
        <fullName evidence="2">MIF4G domain-containing protein</fullName>
    </recommendedName>
</protein>